<keyword evidence="1" id="KW-1133">Transmembrane helix</keyword>
<sequence>LTRRHKPVLPKSQRFKLTKAFIYILVPYQSTHAFAYLVALSEFLTSCVQLFLSCSASRSLFPQRHNVQICVSLLLYSLHRSTTRNI</sequence>
<organism evidence="2">
    <name type="scientific">Gasterosteus aculeatus</name>
    <name type="common">Three-spined stickleback</name>
    <dbReference type="NCBI Taxonomy" id="69293"/>
    <lineage>
        <taxon>Eukaryota</taxon>
        <taxon>Metazoa</taxon>
        <taxon>Chordata</taxon>
        <taxon>Craniata</taxon>
        <taxon>Vertebrata</taxon>
        <taxon>Euteleostomi</taxon>
        <taxon>Actinopterygii</taxon>
        <taxon>Neopterygii</taxon>
        <taxon>Teleostei</taxon>
        <taxon>Neoteleostei</taxon>
        <taxon>Acanthomorphata</taxon>
        <taxon>Eupercaria</taxon>
        <taxon>Perciformes</taxon>
        <taxon>Cottioidei</taxon>
        <taxon>Gasterosteales</taxon>
        <taxon>Gasterosteidae</taxon>
        <taxon>Gasterosteus</taxon>
    </lineage>
</organism>
<feature type="transmembrane region" description="Helical" evidence="1">
    <location>
        <begin position="20"/>
        <end position="39"/>
    </location>
</feature>
<name>G3PMW8_GASAC</name>
<reference evidence="2" key="1">
    <citation type="submission" date="2006-01" db="EMBL/GenBank/DDBJ databases">
        <authorList>
            <person name="Lindblad-Toh K."/>
            <person name="Mauceli E."/>
            <person name="Grabherr M."/>
            <person name="Chang J.L."/>
            <person name="Lander E.S."/>
        </authorList>
    </citation>
    <scope>NUCLEOTIDE SEQUENCE [LARGE SCALE GENOMIC DNA]</scope>
</reference>
<proteinExistence type="predicted"/>
<keyword evidence="1" id="KW-0472">Membrane</keyword>
<keyword evidence="1" id="KW-0812">Transmembrane</keyword>
<evidence type="ECO:0000313" key="2">
    <source>
        <dbReference type="Ensembl" id="ENSGACP00000018951.1"/>
    </source>
</evidence>
<dbReference type="Ensembl" id="ENSGACT00000018989.1">
    <property type="protein sequence ID" value="ENSGACP00000018951.1"/>
    <property type="gene ID" value="ENSGACG00000014368.1"/>
</dbReference>
<dbReference type="InParanoid" id="G3PMW8"/>
<evidence type="ECO:0000256" key="1">
    <source>
        <dbReference type="SAM" id="Phobius"/>
    </source>
</evidence>
<reference evidence="2" key="2">
    <citation type="submission" date="2024-04" db="UniProtKB">
        <authorList>
            <consortium name="Ensembl"/>
        </authorList>
    </citation>
    <scope>IDENTIFICATION</scope>
</reference>
<accession>G3PMW8</accession>
<protein>
    <submittedName>
        <fullName evidence="2">Uncharacterized protein</fullName>
    </submittedName>
</protein>
<dbReference type="AlphaFoldDB" id="G3PMW8"/>